<reference evidence="2" key="1">
    <citation type="journal article" date="2014" name="BMC Genomics">
        <title>Genome sequencing of two Neorhizobium galegae strains reveals a noeT gene responsible for the unusual acetylation of the nodulation factors.</title>
        <authorList>
            <person name="Osterman J."/>
            <person name="Marsh J."/>
            <person name="Laine P.K."/>
            <person name="Zeng Z."/>
            <person name="Alatalo E."/>
            <person name="Sullivan J.T."/>
            <person name="Young J.P."/>
            <person name="Thomas-Oates J."/>
            <person name="Paulin L."/>
            <person name="Lindstrom K."/>
        </authorList>
    </citation>
    <scope>NUCLEOTIDE SEQUENCE [LARGE SCALE GENOMIC DNA]</scope>
    <source>
        <strain evidence="2">HAMBI 540</strain>
    </source>
</reference>
<dbReference type="Gene3D" id="3.40.630.40">
    <property type="entry name" value="Zn-dependent exopeptidases"/>
    <property type="match status" value="1"/>
</dbReference>
<dbReference type="PATRIC" id="fig|1028800.3.peg.1962"/>
<accession>A0A068SP88</accession>
<sequence length="248" mass="27367">MNANPPIVLNRQGRLPGVIAVDHAGRSIPEALGDLGLSAHWRDTHHFCDLGAAELAHALAERIDVPIVLCDVSRLVIDVNRWLEDPRSVVPEVEGTSIPANIEMDDAALIARQEAVFWPYQCCLGEIWMEQKARHPKPFFFSLHSCTRVFDGFRRPWDGGTIWHDDETLSRHLVSHLSREDGLVIGDNQPYSGLGGAFTVDRHTYGSGLPACGFEVTNDLLQTEADFNRWADLLSGVLLAAIDEGLAA</sequence>
<dbReference type="GeneID" id="24259339"/>
<dbReference type="AlphaFoldDB" id="A0A068SP88"/>
<keyword evidence="2" id="KW-1185">Reference proteome</keyword>
<dbReference type="eggNOG" id="COG3931">
    <property type="taxonomic scope" value="Bacteria"/>
</dbReference>
<dbReference type="EMBL" id="HG938353">
    <property type="protein sequence ID" value="CDN48117.1"/>
    <property type="molecule type" value="Genomic_DNA"/>
</dbReference>
<dbReference type="Pfam" id="PF05013">
    <property type="entry name" value="FGase"/>
    <property type="match status" value="1"/>
</dbReference>
<dbReference type="HOGENOM" id="CLU_079628_0_0_5"/>
<dbReference type="GO" id="GO:0016787">
    <property type="term" value="F:hydrolase activity"/>
    <property type="evidence" value="ECO:0007669"/>
    <property type="project" value="UniProtKB-KW"/>
</dbReference>
<keyword evidence="1" id="KW-0378">Hydrolase</keyword>
<evidence type="ECO:0000313" key="2">
    <source>
        <dbReference type="Proteomes" id="UP000028181"/>
    </source>
</evidence>
<dbReference type="InterPro" id="IPR007709">
    <property type="entry name" value="N-FG_amidohydro"/>
</dbReference>
<evidence type="ECO:0000313" key="1">
    <source>
        <dbReference type="EMBL" id="CDN48117.1"/>
    </source>
</evidence>
<dbReference type="KEGG" id="ngg:RG540_CH19480"/>
<name>A0A068SP88_NEOGA</name>
<gene>
    <name evidence="1" type="ORF">RG540_CH19480</name>
</gene>
<protein>
    <submittedName>
        <fullName evidence="1">N-formylglutamate amidohydrolase</fullName>
    </submittedName>
</protein>
<proteinExistence type="predicted"/>
<dbReference type="SUPFAM" id="SSF53187">
    <property type="entry name" value="Zn-dependent exopeptidases"/>
    <property type="match status" value="1"/>
</dbReference>
<dbReference type="RefSeq" id="WP_051909308.1">
    <property type="nucleotide sequence ID" value="NZ_HG938353.1"/>
</dbReference>
<dbReference type="Proteomes" id="UP000028181">
    <property type="component" value="Chromosome I"/>
</dbReference>
<dbReference type="OrthoDB" id="9815326at2"/>
<organism evidence="1 2">
    <name type="scientific">Neorhizobium galegae bv. orientalis str. HAMBI 540</name>
    <dbReference type="NCBI Taxonomy" id="1028800"/>
    <lineage>
        <taxon>Bacteria</taxon>
        <taxon>Pseudomonadati</taxon>
        <taxon>Pseudomonadota</taxon>
        <taxon>Alphaproteobacteria</taxon>
        <taxon>Hyphomicrobiales</taxon>
        <taxon>Rhizobiaceae</taxon>
        <taxon>Rhizobium/Agrobacterium group</taxon>
        <taxon>Neorhizobium</taxon>
    </lineage>
</organism>